<dbReference type="InterPro" id="IPR002545">
    <property type="entry name" value="CheW-lke_dom"/>
</dbReference>
<dbReference type="PANTHER" id="PTHR22617:SF23">
    <property type="entry name" value="CHEMOTAXIS PROTEIN CHEW"/>
    <property type="match status" value="1"/>
</dbReference>
<feature type="region of interest" description="Disordered" evidence="1">
    <location>
        <begin position="153"/>
        <end position="178"/>
    </location>
</feature>
<proteinExistence type="predicted"/>
<dbReference type="GO" id="GO:0007165">
    <property type="term" value="P:signal transduction"/>
    <property type="evidence" value="ECO:0007669"/>
    <property type="project" value="InterPro"/>
</dbReference>
<feature type="domain" description="CheW-like" evidence="2">
    <location>
        <begin position="1"/>
        <end position="140"/>
    </location>
</feature>
<dbReference type="PANTHER" id="PTHR22617">
    <property type="entry name" value="CHEMOTAXIS SENSOR HISTIDINE KINASE-RELATED"/>
    <property type="match status" value="1"/>
</dbReference>
<evidence type="ECO:0000256" key="1">
    <source>
        <dbReference type="SAM" id="MobiDB-lite"/>
    </source>
</evidence>
<feature type="compositionally biased region" description="Basic and acidic residues" evidence="1">
    <location>
        <begin position="164"/>
        <end position="178"/>
    </location>
</feature>
<dbReference type="PROSITE" id="PS50851">
    <property type="entry name" value="CHEW"/>
    <property type="match status" value="1"/>
</dbReference>
<name>A0A0A7RG10_9LACO</name>
<dbReference type="InterPro" id="IPR036061">
    <property type="entry name" value="CheW-like_dom_sf"/>
</dbReference>
<dbReference type="EMBL" id="KM886868">
    <property type="protein sequence ID" value="AJA34187.1"/>
    <property type="molecule type" value="Genomic_DNA"/>
</dbReference>
<dbReference type="GO" id="GO:0006935">
    <property type="term" value="P:chemotaxis"/>
    <property type="evidence" value="ECO:0007669"/>
    <property type="project" value="InterPro"/>
</dbReference>
<dbReference type="GO" id="GO:0005829">
    <property type="term" value="C:cytosol"/>
    <property type="evidence" value="ECO:0007669"/>
    <property type="project" value="TreeGrafter"/>
</dbReference>
<accession>A0A0A7RG10</accession>
<sequence length="178" mass="20146">MEQYVVFKSHEQLFSLPVSIVKRVVEEKNFITLPDVPAFVLGAYEFQEHLVPIIDLREKLFGLATEAGSETKIILCSWKGQSLGLLVESIAGISSLTETDYEEELAKADLKRGYIDKFLKLDKQVVIAINLEYLFDNRQEEILQNTFAELNSQEEKAVEEDEDKDNKKGTGSDGPESK</sequence>
<reference evidence="3" key="1">
    <citation type="journal article" date="2014" name="Appl. Environ. Microbiol.">
        <title>Detection and genomic characterization of motility in Lactobacillus curvatus: confirmation of motility in a species outside the Lactobacillus salivarius clade.</title>
        <authorList>
            <person name="Cousin F.J."/>
            <person name="Lynch S.M."/>
            <person name="Harris H.M."/>
            <person name="McCann A."/>
            <person name="Lynch D.B."/>
            <person name="Neville B.A."/>
            <person name="Irisawa T."/>
            <person name="Okada S."/>
            <person name="Endo A."/>
            <person name="O'Toole P.W."/>
        </authorList>
    </citation>
    <scope>NUCLEOTIDE SEQUENCE</scope>
    <source>
        <strain evidence="3">DSM 19972</strain>
    </source>
</reference>
<dbReference type="Pfam" id="PF01584">
    <property type="entry name" value="CheW"/>
    <property type="match status" value="1"/>
</dbReference>
<dbReference type="AlphaFoldDB" id="A0A0A7RG10"/>
<dbReference type="Gene3D" id="2.30.30.40">
    <property type="entry name" value="SH3 Domains"/>
    <property type="match status" value="1"/>
</dbReference>
<dbReference type="SUPFAM" id="SSF50341">
    <property type="entry name" value="CheW-like"/>
    <property type="match status" value="1"/>
</dbReference>
<dbReference type="Gene3D" id="2.40.50.180">
    <property type="entry name" value="CheA-289, Domain 4"/>
    <property type="match status" value="1"/>
</dbReference>
<gene>
    <name evidence="3" type="primary">cheW2</name>
</gene>
<evidence type="ECO:0000313" key="3">
    <source>
        <dbReference type="EMBL" id="AJA34187.1"/>
    </source>
</evidence>
<dbReference type="SMART" id="SM00260">
    <property type="entry name" value="CheW"/>
    <property type="match status" value="1"/>
</dbReference>
<evidence type="ECO:0000259" key="2">
    <source>
        <dbReference type="PROSITE" id="PS50851"/>
    </source>
</evidence>
<dbReference type="InterPro" id="IPR039315">
    <property type="entry name" value="CheW"/>
</dbReference>
<protein>
    <submittedName>
        <fullName evidence="3">Purine-binding chemotaxis protein CheW</fullName>
    </submittedName>
</protein>
<organism evidence="3">
    <name type="scientific">Liquorilactobacillus oeni</name>
    <dbReference type="NCBI Taxonomy" id="303241"/>
    <lineage>
        <taxon>Bacteria</taxon>
        <taxon>Bacillati</taxon>
        <taxon>Bacillota</taxon>
        <taxon>Bacilli</taxon>
        <taxon>Lactobacillales</taxon>
        <taxon>Lactobacillaceae</taxon>
        <taxon>Liquorilactobacillus</taxon>
    </lineage>
</organism>